<proteinExistence type="predicted"/>
<dbReference type="Gene3D" id="1.10.510.10">
    <property type="entry name" value="Transferase(Phosphotransferase) domain 1"/>
    <property type="match status" value="1"/>
</dbReference>
<evidence type="ECO:0000313" key="9">
    <source>
        <dbReference type="RefSeq" id="XP_022313786.1"/>
    </source>
</evidence>
<dbReference type="InterPro" id="IPR050122">
    <property type="entry name" value="RTK"/>
</dbReference>
<feature type="disulfide bond" evidence="2">
    <location>
        <begin position="100"/>
        <end position="109"/>
    </location>
</feature>
<dbReference type="Pfam" id="PF07714">
    <property type="entry name" value="PK_Tyr_Ser-Thr"/>
    <property type="match status" value="1"/>
</dbReference>
<feature type="domain" description="Fibronectin type-III" evidence="7">
    <location>
        <begin position="882"/>
        <end position="974"/>
    </location>
</feature>
<keyword evidence="3" id="KW-0812">Transmembrane</keyword>
<dbReference type="SUPFAM" id="SSF56112">
    <property type="entry name" value="Protein kinase-like (PK-like)"/>
    <property type="match status" value="1"/>
</dbReference>
<feature type="signal peptide" evidence="4">
    <location>
        <begin position="1"/>
        <end position="27"/>
    </location>
</feature>
<dbReference type="PROSITE" id="PS50853">
    <property type="entry name" value="FN3"/>
    <property type="match status" value="1"/>
</dbReference>
<dbReference type="PANTHER" id="PTHR24416">
    <property type="entry name" value="TYROSINE-PROTEIN KINASE RECEPTOR"/>
    <property type="match status" value="1"/>
</dbReference>
<dbReference type="InterPro" id="IPR009030">
    <property type="entry name" value="Growth_fac_rcpt_cys_sf"/>
</dbReference>
<dbReference type="InterPro" id="IPR011009">
    <property type="entry name" value="Kinase-like_dom_sf"/>
</dbReference>
<dbReference type="InterPro" id="IPR003961">
    <property type="entry name" value="FN3_dom"/>
</dbReference>
<keyword evidence="2" id="KW-0245">EGF-like domain</keyword>
<gene>
    <name evidence="9" type="primary">LOC111118557</name>
</gene>
<dbReference type="GO" id="GO:0005524">
    <property type="term" value="F:ATP binding"/>
    <property type="evidence" value="ECO:0007669"/>
    <property type="project" value="InterPro"/>
</dbReference>
<feature type="domain" description="EGF-like" evidence="6">
    <location>
        <begin position="78"/>
        <end position="110"/>
    </location>
</feature>
<keyword evidence="4" id="KW-0732">Signal</keyword>
<keyword evidence="2" id="KW-1015">Disulfide bond</keyword>
<dbReference type="PRINTS" id="PR00109">
    <property type="entry name" value="TYRKINASE"/>
</dbReference>
<evidence type="ECO:0000259" key="5">
    <source>
        <dbReference type="PROSITE" id="PS50011"/>
    </source>
</evidence>
<comment type="subcellular location">
    <subcellularLocation>
        <location evidence="1">Membrane</location>
        <topology evidence="1">Single-pass type I membrane protein</topology>
    </subcellularLocation>
</comment>
<dbReference type="PANTHER" id="PTHR24416:SF611">
    <property type="entry name" value="TYROSINE-PROTEIN KINASE TRANSMEMBRANE RECEPTOR ROR"/>
    <property type="match status" value="1"/>
</dbReference>
<feature type="domain" description="EGF-like" evidence="6">
    <location>
        <begin position="111"/>
        <end position="144"/>
    </location>
</feature>
<evidence type="ECO:0000256" key="3">
    <source>
        <dbReference type="SAM" id="Phobius"/>
    </source>
</evidence>
<dbReference type="OrthoDB" id="626167at2759"/>
<evidence type="ECO:0000256" key="2">
    <source>
        <dbReference type="PROSITE-ProRule" id="PRU00076"/>
    </source>
</evidence>
<feature type="chain" id="PRO_5034083996" evidence="4">
    <location>
        <begin position="28"/>
        <end position="1342"/>
    </location>
</feature>
<dbReference type="PROSITE" id="PS50011">
    <property type="entry name" value="PROTEIN_KINASE_DOM"/>
    <property type="match status" value="1"/>
</dbReference>
<dbReference type="SMART" id="SM00181">
    <property type="entry name" value="EGF"/>
    <property type="match status" value="2"/>
</dbReference>
<dbReference type="Gene3D" id="2.10.25.10">
    <property type="entry name" value="Laminin"/>
    <property type="match status" value="1"/>
</dbReference>
<comment type="caution">
    <text evidence="2">Lacks conserved residue(s) required for the propagation of feature annotation.</text>
</comment>
<dbReference type="GO" id="GO:0005886">
    <property type="term" value="C:plasma membrane"/>
    <property type="evidence" value="ECO:0007669"/>
    <property type="project" value="TreeGrafter"/>
</dbReference>
<evidence type="ECO:0000313" key="8">
    <source>
        <dbReference type="Proteomes" id="UP000694844"/>
    </source>
</evidence>
<reference evidence="9" key="1">
    <citation type="submission" date="2025-08" db="UniProtKB">
        <authorList>
            <consortium name="RefSeq"/>
        </authorList>
    </citation>
    <scope>IDENTIFICATION</scope>
    <source>
        <tissue evidence="9">Whole sample</tissue>
    </source>
</reference>
<organism evidence="8 9">
    <name type="scientific">Crassostrea virginica</name>
    <name type="common">Eastern oyster</name>
    <dbReference type="NCBI Taxonomy" id="6565"/>
    <lineage>
        <taxon>Eukaryota</taxon>
        <taxon>Metazoa</taxon>
        <taxon>Spiralia</taxon>
        <taxon>Lophotrochozoa</taxon>
        <taxon>Mollusca</taxon>
        <taxon>Bivalvia</taxon>
        <taxon>Autobranchia</taxon>
        <taxon>Pteriomorphia</taxon>
        <taxon>Ostreida</taxon>
        <taxon>Ostreoidea</taxon>
        <taxon>Ostreidae</taxon>
        <taxon>Crassostrea</taxon>
    </lineage>
</organism>
<dbReference type="InterPro" id="IPR001245">
    <property type="entry name" value="Ser-Thr/Tyr_kinase_cat_dom"/>
</dbReference>
<dbReference type="InterPro" id="IPR000742">
    <property type="entry name" value="EGF"/>
</dbReference>
<evidence type="ECO:0000256" key="4">
    <source>
        <dbReference type="SAM" id="SignalP"/>
    </source>
</evidence>
<feature type="disulfide bond" evidence="2">
    <location>
        <begin position="82"/>
        <end position="92"/>
    </location>
</feature>
<keyword evidence="3" id="KW-0472">Membrane</keyword>
<dbReference type="GO" id="GO:0007169">
    <property type="term" value="P:cell surface receptor protein tyrosine kinase signaling pathway"/>
    <property type="evidence" value="ECO:0007669"/>
    <property type="project" value="TreeGrafter"/>
</dbReference>
<dbReference type="GeneID" id="111118557"/>
<evidence type="ECO:0000259" key="7">
    <source>
        <dbReference type="PROSITE" id="PS50853"/>
    </source>
</evidence>
<evidence type="ECO:0000256" key="1">
    <source>
        <dbReference type="ARBA" id="ARBA00004479"/>
    </source>
</evidence>
<dbReference type="Proteomes" id="UP000694844">
    <property type="component" value="Chromosome 2"/>
</dbReference>
<evidence type="ECO:0000259" key="6">
    <source>
        <dbReference type="PROSITE" id="PS50026"/>
    </source>
</evidence>
<dbReference type="InterPro" id="IPR000719">
    <property type="entry name" value="Prot_kinase_dom"/>
</dbReference>
<dbReference type="RefSeq" id="XP_022313786.1">
    <property type="nucleotide sequence ID" value="XM_022458078.1"/>
</dbReference>
<dbReference type="PROSITE" id="PS00022">
    <property type="entry name" value="EGF_1"/>
    <property type="match status" value="2"/>
</dbReference>
<accession>A0A8B8CGZ4</accession>
<dbReference type="GO" id="GO:0004714">
    <property type="term" value="F:transmembrane receptor protein tyrosine kinase activity"/>
    <property type="evidence" value="ECO:0007669"/>
    <property type="project" value="TreeGrafter"/>
</dbReference>
<feature type="transmembrane region" description="Helical" evidence="3">
    <location>
        <begin position="974"/>
        <end position="1001"/>
    </location>
</feature>
<dbReference type="PROSITE" id="PS50026">
    <property type="entry name" value="EGF_3"/>
    <property type="match status" value="2"/>
</dbReference>
<feature type="domain" description="Protein kinase" evidence="5">
    <location>
        <begin position="1064"/>
        <end position="1328"/>
    </location>
</feature>
<sequence length="1342" mass="151171">MNGNLRLFCVCVFAGFLVVLFPIATEAKTCTKKTMYYGAQHYCASSFLWWCTSDGYRRIAVYESSVVCCPGYKGNNCEIPICNPPCAHGGTCKSPNNCDCPDIVGGDTCQELVKCSHLSPCFPGTCVNGTTCSCNRGFSGASCLQMEPSNANISSLNTTLMNVKRSDNRKLYEFNADAFSTYQSIWVNRKNYNYFRIYFESMYNPEIPFPPVYLSRSEIGIVSAYSRVILAKIGRAGSGTTDISLNETLQCPGSFNETMPYNEVLKCNISYDQFDRTLEDGDDLTIQAVIELGGYRDLWNGSHIHQRQMFHRSKAKTSISFLFDFTKPKHCSDFHNCTSSSEVPLDTPNDASKNAFKFDAGGWSDIPSGIQKYFLEVHHLQKRLHANTLTEKAPMNPFFREERNESSLPFPEFIPPGPGVYSVVLQVTDKANNSEFARQIVIYDPNSTITNSAETNFYVPSAEKESNYRWQSRCRTVQVSWRDYFENSFQVANHFLLPVEDFPTQFRGGDVEEVKDEIVKKVTRFYDDHDGKRTVSGVTHANGITEFEFLYTYISYTSPDIGTSVENNINTETTTETLSTDSFNTTINLNEDNSTAMFSTENFTSELTSIANENSTVPVNELSNDTAIDTNTSLNLSEIMASFTVPSTKVMTSFAVPSSDVMTSFTVPSTGQMTTASPCLSIANRTNLENQWIKMENLSESSFVLEHAWNDGDSINISVRARDIVNNTLVASRLVSFDSSPPNSSEAIFTKNTGNKAYRFSSSVSVRAWDEHSGIRHVQWRLKDKHRPQEWHEEGYFLNEPLKMSDCANSRDCYCIPKGECFKKDMVFDFNNCLLAIDRSLLSNATLILDFEAFNQAMLSSNVTSYELNQLTSFEGIDDSAGIKNLQSKDLGNGIRLTWDIVPSCYKVSDISIFLYTDCDKSNPPKEIALPTDRTGLELTNLESGREFCIEVISNSTGDPQAFVDRLTFKTSPAIPIVMIVAVSAVMAILLGLVVVFMILWRTGRVKPETKRRLTMYLKRPVTMFQSSRKSGFYSGRFQDEDIYDFGKMVFTANEGWLFGFDDIDLKGKLKSGDFADIYLAKICKKDMAVAKILKEDHTEEDRLVLKAKISFFATEVPSDDNIIQFLGSVLNHPLFGPYMLMEYCELGQMREWLIDNRNKVNDDLITDFCKMVQGIAKGMETLSIKGIVHKRLATRNILLTSRLVPKVAGFGPTPEEGENEVNQKRGKERKPMRWLAPECYESMKLCTSMSDVWAFGVVIWETFSTGQNPYPDIDPKVIPMKVTSGYRMRVPEFCPDTQGSLMESCWASKPEDRPTFTNIVSTLDSYYDARFPCDFEASDEV</sequence>
<keyword evidence="8" id="KW-1185">Reference proteome</keyword>
<dbReference type="KEGG" id="cvn:111118557"/>
<dbReference type="SUPFAM" id="SSF57184">
    <property type="entry name" value="Growth factor receptor domain"/>
    <property type="match status" value="1"/>
</dbReference>
<name>A0A8B8CGZ4_CRAVI</name>
<protein>
    <submittedName>
        <fullName evidence="9">Uncharacterized protein LOC111118557</fullName>
    </submittedName>
</protein>
<keyword evidence="3" id="KW-1133">Transmembrane helix</keyword>
<dbReference type="PROSITE" id="PS01186">
    <property type="entry name" value="EGF_2"/>
    <property type="match status" value="1"/>
</dbReference>
<feature type="disulfide bond" evidence="2">
    <location>
        <begin position="134"/>
        <end position="143"/>
    </location>
</feature>
<dbReference type="GO" id="GO:0043235">
    <property type="term" value="C:receptor complex"/>
    <property type="evidence" value="ECO:0007669"/>
    <property type="project" value="TreeGrafter"/>
</dbReference>